<name>A0A1A8ZMP2_PLAOA</name>
<evidence type="ECO:0000256" key="1">
    <source>
        <dbReference type="SAM" id="SignalP"/>
    </source>
</evidence>
<protein>
    <submittedName>
        <fullName evidence="2">Uncharacterized protein</fullName>
    </submittedName>
</protein>
<gene>
    <name evidence="2" type="ORF">POVWA2_049300</name>
</gene>
<feature type="chain" id="PRO_5008382790" evidence="1">
    <location>
        <begin position="26"/>
        <end position="68"/>
    </location>
</feature>
<accession>A0A1A8ZMP2</accession>
<proteinExistence type="predicted"/>
<sequence length="68" mass="7391">MPSLLCHRCCAIAAMPSLLCHRCYAIAAVTSLLCHRCHVFNGNTKRGNNVGCTKVAKKSGWAKGRCEK</sequence>
<reference evidence="3" key="1">
    <citation type="submission" date="2016-05" db="EMBL/GenBank/DDBJ databases">
        <authorList>
            <person name="Naeem Raeece"/>
        </authorList>
    </citation>
    <scope>NUCLEOTIDE SEQUENCE [LARGE SCALE GENOMIC DNA]</scope>
</reference>
<dbReference type="Proteomes" id="UP000078550">
    <property type="component" value="Unassembled WGS sequence"/>
</dbReference>
<keyword evidence="1" id="KW-0732">Signal</keyword>
<dbReference type="EMBL" id="FLRE01000177">
    <property type="protein sequence ID" value="SBT45137.1"/>
    <property type="molecule type" value="Genomic_DNA"/>
</dbReference>
<evidence type="ECO:0000313" key="2">
    <source>
        <dbReference type="EMBL" id="SBT45137.1"/>
    </source>
</evidence>
<feature type="signal peptide" evidence="1">
    <location>
        <begin position="1"/>
        <end position="25"/>
    </location>
</feature>
<evidence type="ECO:0000313" key="3">
    <source>
        <dbReference type="Proteomes" id="UP000078550"/>
    </source>
</evidence>
<dbReference type="AlphaFoldDB" id="A0A1A8ZMP2"/>
<organism evidence="2 3">
    <name type="scientific">Plasmodium ovale wallikeri</name>
    <dbReference type="NCBI Taxonomy" id="864142"/>
    <lineage>
        <taxon>Eukaryota</taxon>
        <taxon>Sar</taxon>
        <taxon>Alveolata</taxon>
        <taxon>Apicomplexa</taxon>
        <taxon>Aconoidasida</taxon>
        <taxon>Haemosporida</taxon>
        <taxon>Plasmodiidae</taxon>
        <taxon>Plasmodium</taxon>
        <taxon>Plasmodium (Plasmodium)</taxon>
    </lineage>
</organism>